<reference evidence="1" key="1">
    <citation type="submission" date="2020-03" db="EMBL/GenBank/DDBJ databases">
        <title>The deep terrestrial virosphere.</title>
        <authorList>
            <person name="Holmfeldt K."/>
            <person name="Nilsson E."/>
            <person name="Simone D."/>
            <person name="Lopez-Fernandez M."/>
            <person name="Wu X."/>
            <person name="de Brujin I."/>
            <person name="Lundin D."/>
            <person name="Andersson A."/>
            <person name="Bertilsson S."/>
            <person name="Dopson M."/>
        </authorList>
    </citation>
    <scope>NUCLEOTIDE SEQUENCE</scope>
    <source>
        <strain evidence="1">MM415B02127</strain>
    </source>
</reference>
<proteinExistence type="predicted"/>
<evidence type="ECO:0000313" key="1">
    <source>
        <dbReference type="EMBL" id="QJA86120.1"/>
    </source>
</evidence>
<name>A0A6M3KW40_9ZZZZ</name>
<sequence>MVLSSVQELMRAALELGRLQERPVEFSGALLHVLISEDTHEQLEWTRRFVARHCVAKVTQVENYDAVRVQF</sequence>
<dbReference type="AlphaFoldDB" id="A0A6M3KW40"/>
<accession>A0A6M3KW40</accession>
<gene>
    <name evidence="1" type="ORF">MM415B02127_0008</name>
</gene>
<dbReference type="EMBL" id="MT142616">
    <property type="protein sequence ID" value="QJA86120.1"/>
    <property type="molecule type" value="Genomic_DNA"/>
</dbReference>
<protein>
    <submittedName>
        <fullName evidence="1">Uncharacterized protein</fullName>
    </submittedName>
</protein>
<organism evidence="1">
    <name type="scientific">viral metagenome</name>
    <dbReference type="NCBI Taxonomy" id="1070528"/>
    <lineage>
        <taxon>unclassified sequences</taxon>
        <taxon>metagenomes</taxon>
        <taxon>organismal metagenomes</taxon>
    </lineage>
</organism>